<proteinExistence type="predicted"/>
<gene>
    <name evidence="2" type="ORF">EWM64_g1619</name>
</gene>
<keyword evidence="3" id="KW-1185">Reference proteome</keyword>
<evidence type="ECO:0000256" key="1">
    <source>
        <dbReference type="SAM" id="MobiDB-lite"/>
    </source>
</evidence>
<dbReference type="OrthoDB" id="3305525at2759"/>
<protein>
    <submittedName>
        <fullName evidence="2">Uncharacterized protein</fullName>
    </submittedName>
</protein>
<feature type="region of interest" description="Disordered" evidence="1">
    <location>
        <begin position="1"/>
        <end position="28"/>
    </location>
</feature>
<comment type="caution">
    <text evidence="2">The sequence shown here is derived from an EMBL/GenBank/DDBJ whole genome shotgun (WGS) entry which is preliminary data.</text>
</comment>
<evidence type="ECO:0000313" key="3">
    <source>
        <dbReference type="Proteomes" id="UP000298061"/>
    </source>
</evidence>
<sequence>MASTDPDTTLRANAAQSSADSIRTPDPKPSVYASLPAALRPPALGCPDATYEELATVAPMKDFPLAMLPATNQRYSICLENDAIKSLSILTDSGYLSTIAQAQVNIFLTDECGHAMQLLTVANHPDKHGMSFGNNYEFAIIKRTLKAKHILTGDTPSYLNRGMQISAG</sequence>
<accession>A0A4Z0A5R6</accession>
<reference evidence="2 3" key="1">
    <citation type="submission" date="2019-02" db="EMBL/GenBank/DDBJ databases">
        <title>Genome sequencing of the rare red list fungi Hericium alpestre (H. flagellum).</title>
        <authorList>
            <person name="Buettner E."/>
            <person name="Kellner H."/>
        </authorList>
    </citation>
    <scope>NUCLEOTIDE SEQUENCE [LARGE SCALE GENOMIC DNA]</scope>
    <source>
        <strain evidence="2 3">DSM 108284</strain>
    </source>
</reference>
<dbReference type="Proteomes" id="UP000298061">
    <property type="component" value="Unassembled WGS sequence"/>
</dbReference>
<dbReference type="EMBL" id="SFCI01000113">
    <property type="protein sequence ID" value="TFY82386.1"/>
    <property type="molecule type" value="Genomic_DNA"/>
</dbReference>
<feature type="compositionally biased region" description="Polar residues" evidence="1">
    <location>
        <begin position="1"/>
        <end position="21"/>
    </location>
</feature>
<evidence type="ECO:0000313" key="2">
    <source>
        <dbReference type="EMBL" id="TFY82386.1"/>
    </source>
</evidence>
<dbReference type="AlphaFoldDB" id="A0A4Z0A5R6"/>
<name>A0A4Z0A5R6_9AGAM</name>
<organism evidence="2 3">
    <name type="scientific">Hericium alpestre</name>
    <dbReference type="NCBI Taxonomy" id="135208"/>
    <lineage>
        <taxon>Eukaryota</taxon>
        <taxon>Fungi</taxon>
        <taxon>Dikarya</taxon>
        <taxon>Basidiomycota</taxon>
        <taxon>Agaricomycotina</taxon>
        <taxon>Agaricomycetes</taxon>
        <taxon>Russulales</taxon>
        <taxon>Hericiaceae</taxon>
        <taxon>Hericium</taxon>
    </lineage>
</organism>